<name>A0AA41YQC5_9PROT</name>
<dbReference type="Proteomes" id="UP001165679">
    <property type="component" value="Unassembled WGS sequence"/>
</dbReference>
<reference evidence="3" key="2">
    <citation type="submission" date="2022-10" db="EMBL/GenBank/DDBJ databases">
        <authorList>
            <person name="Trinh H.N."/>
        </authorList>
    </citation>
    <scope>NUCLEOTIDE SEQUENCE</scope>
    <source>
        <strain evidence="3">RN2-1</strain>
    </source>
</reference>
<comment type="caution">
    <text evidence="3">The sequence shown here is derived from an EMBL/GenBank/DDBJ whole genome shotgun (WGS) entry which is preliminary data.</text>
</comment>
<dbReference type="EMBL" id="JAPDNT010000026">
    <property type="protein sequence ID" value="MCW3476925.1"/>
    <property type="molecule type" value="Genomic_DNA"/>
</dbReference>
<keyword evidence="4" id="KW-1185">Reference proteome</keyword>
<dbReference type="CDD" id="cd03801">
    <property type="entry name" value="GT4_PimA-like"/>
    <property type="match status" value="1"/>
</dbReference>
<gene>
    <name evidence="3" type="ORF">OL599_20365</name>
</gene>
<sequence>MTLPGKVLLIANNFPPVRGGSAVVYDNLARYSGGKVVVVAPRISYVDGLPMIGWREHDRRVQYHVIRLKLLRTVLRPVPWRGMLGKLAFRASDLVMRVRLAATLLWLVRAERASVVCIGELLASSWVIDLFHRFTAVRTVVYVHGEEITTEDPYDPEHQRARRALLAADRIIVVSRFTLGAVRALLGPAADGKTSLIENGVDTARFRPAGKRPDLVELYRLQDRFVFVSVCRLLEKKGIDNAIRAFSRVVARHPDCRYLVVGTGPYEEALRTAAAQAGVADSVVFAGDVSDEDLVAHYCLGDVFVMPNRELANGDTEGFGLVFLEANSCGLPVVAGSDGGSRDAVQDGANGLVVDGKSVDEIAAAMLGLREDAALYDAIRRRALMIAAAADWKGKAEQFLKICTDPDPMRPAGMLAG</sequence>
<dbReference type="AlphaFoldDB" id="A0AA41YQC5"/>
<dbReference type="InterPro" id="IPR028098">
    <property type="entry name" value="Glyco_trans_4-like_N"/>
</dbReference>
<dbReference type="InterPro" id="IPR050194">
    <property type="entry name" value="Glycosyltransferase_grp1"/>
</dbReference>
<evidence type="ECO:0000313" key="4">
    <source>
        <dbReference type="Proteomes" id="UP001165679"/>
    </source>
</evidence>
<evidence type="ECO:0000313" key="3">
    <source>
        <dbReference type="EMBL" id="MCW3476925.1"/>
    </source>
</evidence>
<dbReference type="RefSeq" id="WP_264715783.1">
    <property type="nucleotide sequence ID" value="NZ_JAPDNT010000026.1"/>
</dbReference>
<feature type="domain" description="Glycosyl transferase family 1" evidence="1">
    <location>
        <begin position="222"/>
        <end position="383"/>
    </location>
</feature>
<protein>
    <submittedName>
        <fullName evidence="3">Glycosyltransferase family 4 protein</fullName>
    </submittedName>
</protein>
<dbReference type="GO" id="GO:0016758">
    <property type="term" value="F:hexosyltransferase activity"/>
    <property type="evidence" value="ECO:0007669"/>
    <property type="project" value="TreeGrafter"/>
</dbReference>
<dbReference type="Pfam" id="PF00534">
    <property type="entry name" value="Glycos_transf_1"/>
    <property type="match status" value="1"/>
</dbReference>
<dbReference type="SUPFAM" id="SSF53756">
    <property type="entry name" value="UDP-Glycosyltransferase/glycogen phosphorylase"/>
    <property type="match status" value="1"/>
</dbReference>
<reference evidence="3" key="1">
    <citation type="submission" date="2022-09" db="EMBL/GenBank/DDBJ databases">
        <title>Rhodovastum sp. nov. RN2-1 isolated from soil in Seongnam, South Korea.</title>
        <authorList>
            <person name="Le N.T."/>
        </authorList>
    </citation>
    <scope>NUCLEOTIDE SEQUENCE</scope>
    <source>
        <strain evidence="3">RN2-1</strain>
    </source>
</reference>
<dbReference type="Pfam" id="PF13439">
    <property type="entry name" value="Glyco_transf_4"/>
    <property type="match status" value="1"/>
</dbReference>
<accession>A0AA41YQC5</accession>
<dbReference type="PANTHER" id="PTHR45947:SF3">
    <property type="entry name" value="SULFOQUINOVOSYL TRANSFERASE SQD2"/>
    <property type="match status" value="1"/>
</dbReference>
<dbReference type="PANTHER" id="PTHR45947">
    <property type="entry name" value="SULFOQUINOVOSYL TRANSFERASE SQD2"/>
    <property type="match status" value="1"/>
</dbReference>
<evidence type="ECO:0000259" key="1">
    <source>
        <dbReference type="Pfam" id="PF00534"/>
    </source>
</evidence>
<organism evidence="3 4">
    <name type="scientific">Limobrevibacterium gyesilva</name>
    <dbReference type="NCBI Taxonomy" id="2991712"/>
    <lineage>
        <taxon>Bacteria</taxon>
        <taxon>Pseudomonadati</taxon>
        <taxon>Pseudomonadota</taxon>
        <taxon>Alphaproteobacteria</taxon>
        <taxon>Acetobacterales</taxon>
        <taxon>Acetobacteraceae</taxon>
        <taxon>Limobrevibacterium</taxon>
    </lineage>
</organism>
<proteinExistence type="predicted"/>
<dbReference type="Gene3D" id="3.40.50.2000">
    <property type="entry name" value="Glycogen Phosphorylase B"/>
    <property type="match status" value="2"/>
</dbReference>
<dbReference type="InterPro" id="IPR001296">
    <property type="entry name" value="Glyco_trans_1"/>
</dbReference>
<evidence type="ECO:0000259" key="2">
    <source>
        <dbReference type="Pfam" id="PF13439"/>
    </source>
</evidence>
<feature type="domain" description="Glycosyltransferase subfamily 4-like N-terminal" evidence="2">
    <location>
        <begin position="88"/>
        <end position="205"/>
    </location>
</feature>